<comment type="caution">
    <text evidence="2">The sequence shown here is derived from an EMBL/GenBank/DDBJ whole genome shotgun (WGS) entry which is preliminary data.</text>
</comment>
<protein>
    <recommendedName>
        <fullName evidence="4">Secreted protein</fullName>
    </recommendedName>
</protein>
<keyword evidence="3" id="KW-1185">Reference proteome</keyword>
<evidence type="ECO:0008006" key="4">
    <source>
        <dbReference type="Google" id="ProtNLM"/>
    </source>
</evidence>
<accession>A0AAV4DE11</accession>
<evidence type="ECO:0000313" key="2">
    <source>
        <dbReference type="EMBL" id="GFO42091.1"/>
    </source>
</evidence>
<name>A0AAV4DE11_9GAST</name>
<proteinExistence type="predicted"/>
<organism evidence="2 3">
    <name type="scientific">Plakobranchus ocellatus</name>
    <dbReference type="NCBI Taxonomy" id="259542"/>
    <lineage>
        <taxon>Eukaryota</taxon>
        <taxon>Metazoa</taxon>
        <taxon>Spiralia</taxon>
        <taxon>Lophotrochozoa</taxon>
        <taxon>Mollusca</taxon>
        <taxon>Gastropoda</taxon>
        <taxon>Heterobranchia</taxon>
        <taxon>Euthyneura</taxon>
        <taxon>Panpulmonata</taxon>
        <taxon>Sacoglossa</taxon>
        <taxon>Placobranchoidea</taxon>
        <taxon>Plakobranchidae</taxon>
        <taxon>Plakobranchus</taxon>
    </lineage>
</organism>
<evidence type="ECO:0000313" key="3">
    <source>
        <dbReference type="Proteomes" id="UP000735302"/>
    </source>
</evidence>
<sequence>MRVCSWVASALYLLLKLLVCTAVLAELIVVYGSLLPQTRSVGDDLKLRPRSDATILDNNVNDALKNSSKMQKPTQDKGYARKLLLCTMTLRRMTKIDIYTLQCILTLRVRQHT</sequence>
<dbReference type="Proteomes" id="UP000735302">
    <property type="component" value="Unassembled WGS sequence"/>
</dbReference>
<gene>
    <name evidence="2" type="ORF">PoB_006859600</name>
</gene>
<feature type="signal peptide" evidence="1">
    <location>
        <begin position="1"/>
        <end position="25"/>
    </location>
</feature>
<dbReference type="AlphaFoldDB" id="A0AAV4DE11"/>
<feature type="chain" id="PRO_5043864849" description="Secreted protein" evidence="1">
    <location>
        <begin position="26"/>
        <end position="113"/>
    </location>
</feature>
<dbReference type="EMBL" id="BLXT01007752">
    <property type="protein sequence ID" value="GFO42091.1"/>
    <property type="molecule type" value="Genomic_DNA"/>
</dbReference>
<reference evidence="2 3" key="1">
    <citation type="journal article" date="2021" name="Elife">
        <title>Chloroplast acquisition without the gene transfer in kleptoplastic sea slugs, Plakobranchus ocellatus.</title>
        <authorList>
            <person name="Maeda T."/>
            <person name="Takahashi S."/>
            <person name="Yoshida T."/>
            <person name="Shimamura S."/>
            <person name="Takaki Y."/>
            <person name="Nagai Y."/>
            <person name="Toyoda A."/>
            <person name="Suzuki Y."/>
            <person name="Arimoto A."/>
            <person name="Ishii H."/>
            <person name="Satoh N."/>
            <person name="Nishiyama T."/>
            <person name="Hasebe M."/>
            <person name="Maruyama T."/>
            <person name="Minagawa J."/>
            <person name="Obokata J."/>
            <person name="Shigenobu S."/>
        </authorList>
    </citation>
    <scope>NUCLEOTIDE SEQUENCE [LARGE SCALE GENOMIC DNA]</scope>
</reference>
<evidence type="ECO:0000256" key="1">
    <source>
        <dbReference type="SAM" id="SignalP"/>
    </source>
</evidence>
<keyword evidence="1" id="KW-0732">Signal</keyword>